<evidence type="ECO:0000313" key="2">
    <source>
        <dbReference type="EMBL" id="CDW90332.1"/>
    </source>
</evidence>
<evidence type="ECO:0000256" key="1">
    <source>
        <dbReference type="SAM" id="MobiDB-lite"/>
    </source>
</evidence>
<reference evidence="2 3" key="1">
    <citation type="submission" date="2014-06" db="EMBL/GenBank/DDBJ databases">
        <authorList>
            <person name="Swart Estienne"/>
        </authorList>
    </citation>
    <scope>NUCLEOTIDE SEQUENCE [LARGE SCALE GENOMIC DNA]</scope>
    <source>
        <strain evidence="2 3">130c</strain>
    </source>
</reference>
<dbReference type="EMBL" id="CCKQ01018374">
    <property type="protein sequence ID" value="CDW90332.1"/>
    <property type="molecule type" value="Genomic_DNA"/>
</dbReference>
<accession>A0A078BAQ5</accession>
<dbReference type="Proteomes" id="UP000039865">
    <property type="component" value="Unassembled WGS sequence"/>
</dbReference>
<keyword evidence="3" id="KW-1185">Reference proteome</keyword>
<organism evidence="2 3">
    <name type="scientific">Stylonychia lemnae</name>
    <name type="common">Ciliate</name>
    <dbReference type="NCBI Taxonomy" id="5949"/>
    <lineage>
        <taxon>Eukaryota</taxon>
        <taxon>Sar</taxon>
        <taxon>Alveolata</taxon>
        <taxon>Ciliophora</taxon>
        <taxon>Intramacronucleata</taxon>
        <taxon>Spirotrichea</taxon>
        <taxon>Stichotrichia</taxon>
        <taxon>Sporadotrichida</taxon>
        <taxon>Oxytrichidae</taxon>
        <taxon>Stylonychinae</taxon>
        <taxon>Stylonychia</taxon>
    </lineage>
</organism>
<protein>
    <submittedName>
        <fullName evidence="2">Uncharacterized protein</fullName>
    </submittedName>
</protein>
<dbReference type="InParanoid" id="A0A078BAQ5"/>
<feature type="region of interest" description="Disordered" evidence="1">
    <location>
        <begin position="133"/>
        <end position="156"/>
    </location>
</feature>
<dbReference type="AlphaFoldDB" id="A0A078BAQ5"/>
<sequence>MNSENWMGSLGNPKFHDKESQFNDRIDRFLCPARNDKQDQSLDFCEGDSSEFDLEFKNLYSIKILVNYKKTLIHLLLKKLLLLLTIIPIKHNGIMSSLKLIYKNQKKSKYSNFNHPILKQIKANKLKAFLSKRKREKKEDHQKMKQNYSLIQKRKE</sequence>
<proteinExistence type="predicted"/>
<name>A0A078BAQ5_STYLE</name>
<gene>
    <name evidence="2" type="primary">Contig1087.g1182</name>
    <name evidence="2" type="ORF">STYLEM_19474</name>
</gene>
<evidence type="ECO:0000313" key="3">
    <source>
        <dbReference type="Proteomes" id="UP000039865"/>
    </source>
</evidence>